<keyword evidence="2" id="KW-1185">Reference proteome</keyword>
<dbReference type="EMBL" id="JABDTM020005300">
    <property type="protein sequence ID" value="KAH0821952.1"/>
    <property type="molecule type" value="Genomic_DNA"/>
</dbReference>
<evidence type="ECO:0000313" key="1">
    <source>
        <dbReference type="EMBL" id="KAH0821952.1"/>
    </source>
</evidence>
<reference evidence="1" key="2">
    <citation type="submission" date="2021-08" db="EMBL/GenBank/DDBJ databases">
        <authorList>
            <person name="Eriksson T."/>
        </authorList>
    </citation>
    <scope>NUCLEOTIDE SEQUENCE</scope>
    <source>
        <strain evidence="1">Stoneville</strain>
        <tissue evidence="1">Whole head</tissue>
    </source>
</reference>
<name>A0A8J6HXC6_TENMO</name>
<dbReference type="AlphaFoldDB" id="A0A8J6HXC6"/>
<protein>
    <submittedName>
        <fullName evidence="1">Uncharacterized protein</fullName>
    </submittedName>
</protein>
<sequence length="128" mass="15540">MMKILGKNMKKKKLVEKTNMVVFNKRKTKSEENEWNWEGRKIEKVRKIVRKANKNRREKVGRLMYGAEIWEWKEQEEIEKVQEKYLRGVLGVDRETPDSIVREECKRKRLRVKGRKREDKMDGKNAGY</sequence>
<proteinExistence type="predicted"/>
<gene>
    <name evidence="1" type="ORF">GEV33_000839</name>
</gene>
<dbReference type="Proteomes" id="UP000719412">
    <property type="component" value="Unassembled WGS sequence"/>
</dbReference>
<evidence type="ECO:0000313" key="2">
    <source>
        <dbReference type="Proteomes" id="UP000719412"/>
    </source>
</evidence>
<organism evidence="1 2">
    <name type="scientific">Tenebrio molitor</name>
    <name type="common">Yellow mealworm beetle</name>
    <dbReference type="NCBI Taxonomy" id="7067"/>
    <lineage>
        <taxon>Eukaryota</taxon>
        <taxon>Metazoa</taxon>
        <taxon>Ecdysozoa</taxon>
        <taxon>Arthropoda</taxon>
        <taxon>Hexapoda</taxon>
        <taxon>Insecta</taxon>
        <taxon>Pterygota</taxon>
        <taxon>Neoptera</taxon>
        <taxon>Endopterygota</taxon>
        <taxon>Coleoptera</taxon>
        <taxon>Polyphaga</taxon>
        <taxon>Cucujiformia</taxon>
        <taxon>Tenebrionidae</taxon>
        <taxon>Tenebrio</taxon>
    </lineage>
</organism>
<accession>A0A8J6HXC6</accession>
<reference evidence="1" key="1">
    <citation type="journal article" date="2020" name="J Insects Food Feed">
        <title>The yellow mealworm (Tenebrio molitor) genome: a resource for the emerging insects as food and feed industry.</title>
        <authorList>
            <person name="Eriksson T."/>
            <person name="Andere A."/>
            <person name="Kelstrup H."/>
            <person name="Emery V."/>
            <person name="Picard C."/>
        </authorList>
    </citation>
    <scope>NUCLEOTIDE SEQUENCE</scope>
    <source>
        <strain evidence="1">Stoneville</strain>
        <tissue evidence="1">Whole head</tissue>
    </source>
</reference>
<comment type="caution">
    <text evidence="1">The sequence shown here is derived from an EMBL/GenBank/DDBJ whole genome shotgun (WGS) entry which is preliminary data.</text>
</comment>